<keyword evidence="4 6" id="KW-0289">Folate biosynthesis</keyword>
<dbReference type="GO" id="GO:0004150">
    <property type="term" value="F:dihydroneopterin aldolase activity"/>
    <property type="evidence" value="ECO:0007669"/>
    <property type="project" value="UniProtKB-UniRule"/>
</dbReference>
<comment type="similarity">
    <text evidence="3 6">Belongs to the DHNA family.</text>
</comment>
<name>A0A2A4T0G4_9DELT</name>
<evidence type="ECO:0000256" key="4">
    <source>
        <dbReference type="ARBA" id="ARBA00022909"/>
    </source>
</evidence>
<evidence type="ECO:0000256" key="2">
    <source>
        <dbReference type="ARBA" id="ARBA00005013"/>
    </source>
</evidence>
<evidence type="ECO:0000256" key="5">
    <source>
        <dbReference type="ARBA" id="ARBA00023239"/>
    </source>
</evidence>
<dbReference type="InterPro" id="IPR006157">
    <property type="entry name" value="FolB_dom"/>
</dbReference>
<dbReference type="InterPro" id="IPR006156">
    <property type="entry name" value="Dihydroneopterin_aldolase"/>
</dbReference>
<evidence type="ECO:0000313" key="9">
    <source>
        <dbReference type="Proteomes" id="UP000218113"/>
    </source>
</evidence>
<dbReference type="GO" id="GO:0005737">
    <property type="term" value="C:cytoplasm"/>
    <property type="evidence" value="ECO:0007669"/>
    <property type="project" value="TreeGrafter"/>
</dbReference>
<dbReference type="SUPFAM" id="SSF55620">
    <property type="entry name" value="Tetrahydrobiopterin biosynthesis enzymes-like"/>
    <property type="match status" value="1"/>
</dbReference>
<evidence type="ECO:0000256" key="6">
    <source>
        <dbReference type="RuleBase" id="RU362079"/>
    </source>
</evidence>
<evidence type="ECO:0000313" key="8">
    <source>
        <dbReference type="EMBL" id="PCI27130.1"/>
    </source>
</evidence>
<comment type="function">
    <text evidence="6">Catalyzes the conversion of 7,8-dihydroneopterin to 6-hydroxymethyl-7,8-dihydropterin.</text>
</comment>
<comment type="caution">
    <text evidence="8">The sequence shown here is derived from an EMBL/GenBank/DDBJ whole genome shotgun (WGS) entry which is preliminary data.</text>
</comment>
<sequence length="127" mass="14257">MSNGSIEKERYQIRIDALELFAYHGVFPEEKKLGQKFGIDLILEVEAQGDLLEDCLDQVISYPDIIDNVNRTFTEKSFDLLEAAAKAILLNLSQFPSIKHARVCVKKLAPPVPYTLGSVGVQLEKSY</sequence>
<dbReference type="PANTHER" id="PTHR42844">
    <property type="entry name" value="DIHYDRONEOPTERIN ALDOLASE 1-RELATED"/>
    <property type="match status" value="1"/>
</dbReference>
<protein>
    <recommendedName>
        <fullName evidence="6">7,8-dihydroneopterin aldolase</fullName>
        <ecNumber evidence="6">4.1.2.25</ecNumber>
    </recommendedName>
</protein>
<dbReference type="Proteomes" id="UP000218113">
    <property type="component" value="Unassembled WGS sequence"/>
</dbReference>
<dbReference type="SMART" id="SM00905">
    <property type="entry name" value="FolB"/>
    <property type="match status" value="1"/>
</dbReference>
<feature type="domain" description="Dihydroneopterin aldolase/epimerase" evidence="7">
    <location>
        <begin position="13"/>
        <end position="125"/>
    </location>
</feature>
<dbReference type="GO" id="GO:0046656">
    <property type="term" value="P:folic acid biosynthetic process"/>
    <property type="evidence" value="ECO:0007669"/>
    <property type="project" value="UniProtKB-UniRule"/>
</dbReference>
<proteinExistence type="inferred from homology"/>
<dbReference type="UniPathway" id="UPA00077">
    <property type="reaction ID" value="UER00154"/>
</dbReference>
<dbReference type="AlphaFoldDB" id="A0A2A4T0G4"/>
<dbReference type="InterPro" id="IPR043133">
    <property type="entry name" value="GTP-CH-I_C/QueF"/>
</dbReference>
<evidence type="ECO:0000259" key="7">
    <source>
        <dbReference type="SMART" id="SM00905"/>
    </source>
</evidence>
<evidence type="ECO:0000256" key="1">
    <source>
        <dbReference type="ARBA" id="ARBA00001353"/>
    </source>
</evidence>
<dbReference type="Pfam" id="PF02152">
    <property type="entry name" value="FolB"/>
    <property type="match status" value="1"/>
</dbReference>
<gene>
    <name evidence="8" type="primary">folB</name>
    <name evidence="8" type="ORF">COB67_09285</name>
</gene>
<comment type="pathway">
    <text evidence="2 6">Cofactor biosynthesis; tetrahydrofolate biosynthesis; 2-amino-4-hydroxy-6-hydroxymethyl-7,8-dihydropteridine diphosphate from 7,8-dihydroneopterin triphosphate: step 3/4.</text>
</comment>
<dbReference type="NCBIfam" id="TIGR00525">
    <property type="entry name" value="folB"/>
    <property type="match status" value="1"/>
</dbReference>
<dbReference type="GO" id="GO:0046654">
    <property type="term" value="P:tetrahydrofolate biosynthetic process"/>
    <property type="evidence" value="ECO:0007669"/>
    <property type="project" value="UniProtKB-UniRule"/>
</dbReference>
<comment type="catalytic activity">
    <reaction evidence="1 6">
        <text>7,8-dihydroneopterin = 6-hydroxymethyl-7,8-dihydropterin + glycolaldehyde</text>
        <dbReference type="Rhea" id="RHEA:10540"/>
        <dbReference type="ChEBI" id="CHEBI:17001"/>
        <dbReference type="ChEBI" id="CHEBI:17071"/>
        <dbReference type="ChEBI" id="CHEBI:44841"/>
        <dbReference type="EC" id="4.1.2.25"/>
    </reaction>
</comment>
<dbReference type="EC" id="4.1.2.25" evidence="6"/>
<dbReference type="Gene3D" id="3.30.1130.10">
    <property type="match status" value="1"/>
</dbReference>
<evidence type="ECO:0000256" key="3">
    <source>
        <dbReference type="ARBA" id="ARBA00005708"/>
    </source>
</evidence>
<dbReference type="PANTHER" id="PTHR42844:SF1">
    <property type="entry name" value="DIHYDRONEOPTERIN ALDOLASE 1-RELATED"/>
    <property type="match status" value="1"/>
</dbReference>
<dbReference type="NCBIfam" id="TIGR00526">
    <property type="entry name" value="folB_dom"/>
    <property type="match status" value="1"/>
</dbReference>
<dbReference type="EMBL" id="NVSR01000073">
    <property type="protein sequence ID" value="PCI27130.1"/>
    <property type="molecule type" value="Genomic_DNA"/>
</dbReference>
<keyword evidence="5 6" id="KW-0456">Lyase</keyword>
<organism evidence="8 9">
    <name type="scientific">SAR324 cluster bacterium</name>
    <dbReference type="NCBI Taxonomy" id="2024889"/>
    <lineage>
        <taxon>Bacteria</taxon>
        <taxon>Deltaproteobacteria</taxon>
        <taxon>SAR324 cluster</taxon>
    </lineage>
</organism>
<accession>A0A2A4T0G4</accession>
<reference evidence="9" key="1">
    <citation type="submission" date="2017-08" db="EMBL/GenBank/DDBJ databases">
        <title>A dynamic microbial community with high functional redundancy inhabits the cold, oxic subseafloor aquifer.</title>
        <authorList>
            <person name="Tully B.J."/>
            <person name="Wheat C.G."/>
            <person name="Glazer B.T."/>
            <person name="Huber J.A."/>
        </authorList>
    </citation>
    <scope>NUCLEOTIDE SEQUENCE [LARGE SCALE GENOMIC DNA]</scope>
</reference>